<evidence type="ECO:0000313" key="3">
    <source>
        <dbReference type="Proteomes" id="UP001501047"/>
    </source>
</evidence>
<gene>
    <name evidence="2" type="ORF">GCM10008908_01950</name>
</gene>
<name>A0ABP3VQW9_CLOSU</name>
<evidence type="ECO:0000259" key="1">
    <source>
        <dbReference type="PROSITE" id="PS51186"/>
    </source>
</evidence>
<dbReference type="RefSeq" id="WP_343822791.1">
    <property type="nucleotide sequence ID" value="NZ_BAAACI010000001.1"/>
</dbReference>
<dbReference type="PANTHER" id="PTHR43792">
    <property type="entry name" value="GNAT FAMILY, PUTATIVE (AFU_ORTHOLOGUE AFUA_3G00765)-RELATED-RELATED"/>
    <property type="match status" value="1"/>
</dbReference>
<comment type="caution">
    <text evidence="2">The sequence shown here is derived from an EMBL/GenBank/DDBJ whole genome shotgun (WGS) entry which is preliminary data.</text>
</comment>
<dbReference type="Proteomes" id="UP001501047">
    <property type="component" value="Unassembled WGS sequence"/>
</dbReference>
<dbReference type="Pfam" id="PF13302">
    <property type="entry name" value="Acetyltransf_3"/>
    <property type="match status" value="1"/>
</dbReference>
<organism evidence="2 3">
    <name type="scientific">Clostridium subterminale</name>
    <dbReference type="NCBI Taxonomy" id="1550"/>
    <lineage>
        <taxon>Bacteria</taxon>
        <taxon>Bacillati</taxon>
        <taxon>Bacillota</taxon>
        <taxon>Clostridia</taxon>
        <taxon>Eubacteriales</taxon>
        <taxon>Clostridiaceae</taxon>
        <taxon>Clostridium</taxon>
    </lineage>
</organism>
<dbReference type="InterPro" id="IPR051531">
    <property type="entry name" value="N-acetyltransferase"/>
</dbReference>
<dbReference type="InterPro" id="IPR016181">
    <property type="entry name" value="Acyl_CoA_acyltransferase"/>
</dbReference>
<dbReference type="SUPFAM" id="SSF55729">
    <property type="entry name" value="Acyl-CoA N-acyltransferases (Nat)"/>
    <property type="match status" value="1"/>
</dbReference>
<feature type="domain" description="N-acetyltransferase" evidence="1">
    <location>
        <begin position="15"/>
        <end position="160"/>
    </location>
</feature>
<dbReference type="EMBL" id="BAAACI010000001">
    <property type="protein sequence ID" value="GAA0765414.1"/>
    <property type="molecule type" value="Genomic_DNA"/>
</dbReference>
<proteinExistence type="predicted"/>
<dbReference type="InterPro" id="IPR000182">
    <property type="entry name" value="GNAT_dom"/>
</dbReference>
<dbReference type="PROSITE" id="PS51186">
    <property type="entry name" value="GNAT"/>
    <property type="match status" value="1"/>
</dbReference>
<evidence type="ECO:0000313" key="2">
    <source>
        <dbReference type="EMBL" id="GAA0765414.1"/>
    </source>
</evidence>
<protein>
    <recommendedName>
        <fullName evidence="1">N-acetyltransferase domain-containing protein</fullName>
    </recommendedName>
</protein>
<dbReference type="PANTHER" id="PTHR43792:SF16">
    <property type="entry name" value="N-ACETYLTRANSFERASE DOMAIN-CONTAINING PROTEIN"/>
    <property type="match status" value="1"/>
</dbReference>
<sequence length="161" mass="18849">MENLLLKPRTLENVKIFWEKSQDEEVEAMFPFNRNTLDEAVKIYEESLKPGARSFGKVINFDDKYIGDIWCYGIDEVDEKHAFVSIVIFDKTYWGIGIGKNALTQFCHIIFEKYNVSKLCAFTYKNNVRSKGALESVGFRMIEEFEEDGVPSCYYELWNYS</sequence>
<keyword evidence="3" id="KW-1185">Reference proteome</keyword>
<dbReference type="Gene3D" id="3.40.630.30">
    <property type="match status" value="1"/>
</dbReference>
<accession>A0ABP3VQW9</accession>
<reference evidence="3" key="1">
    <citation type="journal article" date="2019" name="Int. J. Syst. Evol. Microbiol.">
        <title>The Global Catalogue of Microorganisms (GCM) 10K type strain sequencing project: providing services to taxonomists for standard genome sequencing and annotation.</title>
        <authorList>
            <consortium name="The Broad Institute Genomics Platform"/>
            <consortium name="The Broad Institute Genome Sequencing Center for Infectious Disease"/>
            <person name="Wu L."/>
            <person name="Ma J."/>
        </authorList>
    </citation>
    <scope>NUCLEOTIDE SEQUENCE [LARGE SCALE GENOMIC DNA]</scope>
    <source>
        <strain evidence="3">JCM 1417</strain>
    </source>
</reference>